<dbReference type="CDD" id="cd04301">
    <property type="entry name" value="NAT_SF"/>
    <property type="match status" value="1"/>
</dbReference>
<dbReference type="InterPro" id="IPR050832">
    <property type="entry name" value="Bact_Acetyltransf"/>
</dbReference>
<dbReference type="Proteomes" id="UP000006794">
    <property type="component" value="Chromosome"/>
</dbReference>
<organism evidence="4 5">
    <name type="scientific">Halopiger xanaduensis (strain DSM 18323 / JCM 14033 / SH-6)</name>
    <dbReference type="NCBI Taxonomy" id="797210"/>
    <lineage>
        <taxon>Archaea</taxon>
        <taxon>Methanobacteriati</taxon>
        <taxon>Methanobacteriota</taxon>
        <taxon>Stenosarchaea group</taxon>
        <taxon>Halobacteria</taxon>
        <taxon>Halobacteriales</taxon>
        <taxon>Natrialbaceae</taxon>
        <taxon>Halopiger</taxon>
    </lineage>
</organism>
<dbReference type="KEGG" id="hxa:Halxa_2061"/>
<dbReference type="STRING" id="797210.Halxa_2061"/>
<feature type="domain" description="N-acetyltransferase" evidence="3">
    <location>
        <begin position="3"/>
        <end position="174"/>
    </location>
</feature>
<evidence type="ECO:0000256" key="2">
    <source>
        <dbReference type="ARBA" id="ARBA00023315"/>
    </source>
</evidence>
<proteinExistence type="predicted"/>
<evidence type="ECO:0000259" key="3">
    <source>
        <dbReference type="PROSITE" id="PS51186"/>
    </source>
</evidence>
<dbReference type="eggNOG" id="arCOG00844">
    <property type="taxonomic scope" value="Archaea"/>
</dbReference>
<dbReference type="PANTHER" id="PTHR43877:SF2">
    <property type="entry name" value="AMINOALKYLPHOSPHONATE N-ACETYLTRANSFERASE-RELATED"/>
    <property type="match status" value="1"/>
</dbReference>
<dbReference type="InterPro" id="IPR000182">
    <property type="entry name" value="GNAT_dom"/>
</dbReference>
<keyword evidence="1 4" id="KW-0808">Transferase</keyword>
<gene>
    <name evidence="4" type="ordered locus">Halxa_2061</name>
</gene>
<name>F8D7V5_HALXS</name>
<dbReference type="Pfam" id="PF00583">
    <property type="entry name" value="Acetyltransf_1"/>
    <property type="match status" value="1"/>
</dbReference>
<evidence type="ECO:0000313" key="4">
    <source>
        <dbReference type="EMBL" id="AEH36686.1"/>
    </source>
</evidence>
<keyword evidence="2" id="KW-0012">Acyltransferase</keyword>
<evidence type="ECO:0000256" key="1">
    <source>
        <dbReference type="ARBA" id="ARBA00022679"/>
    </source>
</evidence>
<accession>F8D7V5</accession>
<dbReference type="InterPro" id="IPR016181">
    <property type="entry name" value="Acyl_CoA_acyltransferase"/>
</dbReference>
<dbReference type="RefSeq" id="WP_013879579.1">
    <property type="nucleotide sequence ID" value="NC_015666.1"/>
</dbReference>
<evidence type="ECO:0000313" key="5">
    <source>
        <dbReference type="Proteomes" id="UP000006794"/>
    </source>
</evidence>
<dbReference type="PROSITE" id="PS51186">
    <property type="entry name" value="GNAT"/>
    <property type="match status" value="1"/>
</dbReference>
<dbReference type="SUPFAM" id="SSF55729">
    <property type="entry name" value="Acyl-CoA N-acyltransferases (Nat)"/>
    <property type="match status" value="1"/>
</dbReference>
<dbReference type="Gene3D" id="3.40.630.30">
    <property type="match status" value="1"/>
</dbReference>
<dbReference type="AlphaFoldDB" id="F8D7V5"/>
<dbReference type="GeneID" id="10797023"/>
<dbReference type="HOGENOM" id="CLU_013985_18_3_2"/>
<protein>
    <submittedName>
        <fullName evidence="4">GCN5-related N-acetyltransferase</fullName>
    </submittedName>
</protein>
<sequence>MTGAVRRATTDDAWAIHETARASWHAAYDDILGPGTVDEVVDEWYALGDLESSIADVIGREDAEFLVVEPDDSGGGPEECRGFAHAVPWPEDPAVAYVARFYVSPDAWGEGVGTTLLERLEALLADSFDRVRLAVLADNDVGISFAESSGFERVAVRETGLGNGLEECVYEKGI</sequence>
<reference evidence="4 5" key="1">
    <citation type="journal article" date="2012" name="Stand. Genomic Sci.">
        <title>Complete genome sequence of Halopiger xanaduensis type strain (SH-6(T)).</title>
        <authorList>
            <person name="Anderson I."/>
            <person name="Tindall B.J."/>
            <person name="Rohde M."/>
            <person name="Lucas S."/>
            <person name="Han J."/>
            <person name="Lapidus A."/>
            <person name="Cheng J.F."/>
            <person name="Goodwin L."/>
            <person name="Pitluck S."/>
            <person name="Peters L."/>
            <person name="Pati A."/>
            <person name="Mikhailova N."/>
            <person name="Pagani I."/>
            <person name="Teshima H."/>
            <person name="Han C."/>
            <person name="Tapia R."/>
            <person name="Land M."/>
            <person name="Woyke T."/>
            <person name="Klenk H.P."/>
            <person name="Kyrpides N."/>
            <person name="Ivanova N."/>
        </authorList>
    </citation>
    <scope>NUCLEOTIDE SEQUENCE [LARGE SCALE GENOMIC DNA]</scope>
    <source>
        <strain evidence="5">DSM 18323 / JCM 14033 / SH-6</strain>
    </source>
</reference>
<keyword evidence="5" id="KW-1185">Reference proteome</keyword>
<dbReference type="GO" id="GO:0016747">
    <property type="term" value="F:acyltransferase activity, transferring groups other than amino-acyl groups"/>
    <property type="evidence" value="ECO:0007669"/>
    <property type="project" value="InterPro"/>
</dbReference>
<dbReference type="EMBL" id="CP002839">
    <property type="protein sequence ID" value="AEH36686.1"/>
    <property type="molecule type" value="Genomic_DNA"/>
</dbReference>
<dbReference type="OrthoDB" id="11597at2157"/>
<dbReference type="PANTHER" id="PTHR43877">
    <property type="entry name" value="AMINOALKYLPHOSPHONATE N-ACETYLTRANSFERASE-RELATED-RELATED"/>
    <property type="match status" value="1"/>
</dbReference>